<dbReference type="Proteomes" id="UP001597368">
    <property type="component" value="Unassembled WGS sequence"/>
</dbReference>
<sequence>MEEAFHISDPRTLKVVAHPLRVRLLGLLRAEGPATASALGRKVGESSGSTSYHLRELAKYGFIEEDPSPDARERRWRARHRYTEWNTAELSATPEGREAVTIMALRQIEAIVRSMEEFQADDWPAEWIEAAGMGDALVRLTPEGVKEYFARVADLQRELEARCGDAASAEQVHLGTTAFPRGKR</sequence>
<dbReference type="InterPro" id="IPR036388">
    <property type="entry name" value="WH-like_DNA-bd_sf"/>
</dbReference>
<evidence type="ECO:0000259" key="1">
    <source>
        <dbReference type="SMART" id="SM00418"/>
    </source>
</evidence>
<gene>
    <name evidence="2" type="ORF">ACFSKW_32320</name>
</gene>
<evidence type="ECO:0000313" key="3">
    <source>
        <dbReference type="Proteomes" id="UP001597368"/>
    </source>
</evidence>
<keyword evidence="3" id="KW-1185">Reference proteome</keyword>
<evidence type="ECO:0000313" key="2">
    <source>
        <dbReference type="EMBL" id="MFD1936167.1"/>
    </source>
</evidence>
<reference evidence="3" key="1">
    <citation type="journal article" date="2019" name="Int. J. Syst. Evol. Microbiol.">
        <title>The Global Catalogue of Microorganisms (GCM) 10K type strain sequencing project: providing services to taxonomists for standard genome sequencing and annotation.</title>
        <authorList>
            <consortium name="The Broad Institute Genomics Platform"/>
            <consortium name="The Broad Institute Genome Sequencing Center for Infectious Disease"/>
            <person name="Wu L."/>
            <person name="Ma J."/>
        </authorList>
    </citation>
    <scope>NUCLEOTIDE SEQUENCE [LARGE SCALE GENOMIC DNA]</scope>
    <source>
        <strain evidence="3">ICMP 6774ER</strain>
    </source>
</reference>
<dbReference type="InterPro" id="IPR011991">
    <property type="entry name" value="ArsR-like_HTH"/>
</dbReference>
<dbReference type="InterPro" id="IPR001845">
    <property type="entry name" value="HTH_ArsR_DNA-bd_dom"/>
</dbReference>
<dbReference type="SMART" id="SM00418">
    <property type="entry name" value="HTH_ARSR"/>
    <property type="match status" value="1"/>
</dbReference>
<dbReference type="SUPFAM" id="SSF46785">
    <property type="entry name" value="Winged helix' DNA-binding domain"/>
    <property type="match status" value="1"/>
</dbReference>
<comment type="caution">
    <text evidence="2">The sequence shown here is derived from an EMBL/GenBank/DDBJ whole genome shotgun (WGS) entry which is preliminary data.</text>
</comment>
<accession>A0ABW4T2L7</accession>
<dbReference type="CDD" id="cd00090">
    <property type="entry name" value="HTH_ARSR"/>
    <property type="match status" value="1"/>
</dbReference>
<dbReference type="Pfam" id="PF12840">
    <property type="entry name" value="HTH_20"/>
    <property type="match status" value="1"/>
</dbReference>
<proteinExistence type="predicted"/>
<protein>
    <submittedName>
        <fullName evidence="2">Helix-turn-helix domain-containing protein</fullName>
    </submittedName>
</protein>
<name>A0ABW4T2L7_9ACTN</name>
<dbReference type="InterPro" id="IPR036390">
    <property type="entry name" value="WH_DNA-bd_sf"/>
</dbReference>
<feature type="domain" description="HTH arsR-type" evidence="1">
    <location>
        <begin position="11"/>
        <end position="117"/>
    </location>
</feature>
<organism evidence="2 3">
    <name type="scientific">Nonomuraea mangrovi</name>
    <dbReference type="NCBI Taxonomy" id="2316207"/>
    <lineage>
        <taxon>Bacteria</taxon>
        <taxon>Bacillati</taxon>
        <taxon>Actinomycetota</taxon>
        <taxon>Actinomycetes</taxon>
        <taxon>Streptosporangiales</taxon>
        <taxon>Streptosporangiaceae</taxon>
        <taxon>Nonomuraea</taxon>
    </lineage>
</organism>
<dbReference type="EMBL" id="JBHUFV010000047">
    <property type="protein sequence ID" value="MFD1936167.1"/>
    <property type="molecule type" value="Genomic_DNA"/>
</dbReference>
<dbReference type="RefSeq" id="WP_379576260.1">
    <property type="nucleotide sequence ID" value="NZ_JBHUFV010000047.1"/>
</dbReference>
<dbReference type="Gene3D" id="1.10.10.10">
    <property type="entry name" value="Winged helix-like DNA-binding domain superfamily/Winged helix DNA-binding domain"/>
    <property type="match status" value="1"/>
</dbReference>